<evidence type="ECO:0000256" key="3">
    <source>
        <dbReference type="ARBA" id="ARBA00022692"/>
    </source>
</evidence>
<evidence type="ECO:0000256" key="6">
    <source>
        <dbReference type="ARBA" id="ARBA00022840"/>
    </source>
</evidence>
<feature type="region of interest" description="Disordered" evidence="10">
    <location>
        <begin position="729"/>
        <end position="753"/>
    </location>
</feature>
<feature type="domain" description="FtsK" evidence="12">
    <location>
        <begin position="1113"/>
        <end position="1298"/>
    </location>
</feature>
<keyword evidence="5 9" id="KW-0547">Nucleotide-binding</keyword>
<evidence type="ECO:0000256" key="1">
    <source>
        <dbReference type="ARBA" id="ARBA00004651"/>
    </source>
</evidence>
<accession>A0ABZ1PRN3</accession>
<dbReference type="InterPro" id="IPR023836">
    <property type="entry name" value="EccCa-like_Actinobacteria"/>
</dbReference>
<gene>
    <name evidence="13" type="primary">eccCa</name>
    <name evidence="13" type="ORF">OG375_05080</name>
</gene>
<evidence type="ECO:0000256" key="4">
    <source>
        <dbReference type="ARBA" id="ARBA00022737"/>
    </source>
</evidence>
<evidence type="ECO:0000256" key="5">
    <source>
        <dbReference type="ARBA" id="ARBA00022741"/>
    </source>
</evidence>
<dbReference type="Gene3D" id="3.40.50.300">
    <property type="entry name" value="P-loop containing nucleotide triphosphate hydrolases"/>
    <property type="match status" value="3"/>
</dbReference>
<dbReference type="SUPFAM" id="SSF52540">
    <property type="entry name" value="P-loop containing nucleoside triphosphate hydrolases"/>
    <property type="match status" value="3"/>
</dbReference>
<keyword evidence="2" id="KW-1003">Cell membrane</keyword>
<comment type="subcellular location">
    <subcellularLocation>
        <location evidence="1">Cell membrane</location>
        <topology evidence="1">Multi-pass membrane protein</topology>
    </subcellularLocation>
</comment>
<feature type="domain" description="FtsK" evidence="12">
    <location>
        <begin position="829"/>
        <end position="1020"/>
    </location>
</feature>
<dbReference type="InterPro" id="IPR002543">
    <property type="entry name" value="FtsK_dom"/>
</dbReference>
<dbReference type="NCBIfam" id="TIGR03925">
    <property type="entry name" value="T7SS_EccC_b"/>
    <property type="match status" value="1"/>
</dbReference>
<feature type="domain" description="FtsK" evidence="12">
    <location>
        <begin position="464"/>
        <end position="663"/>
    </location>
</feature>
<feature type="binding site" evidence="9">
    <location>
        <begin position="487"/>
        <end position="494"/>
    </location>
    <ligand>
        <name>ATP</name>
        <dbReference type="ChEBI" id="CHEBI:30616"/>
    </ligand>
</feature>
<dbReference type="PANTHER" id="PTHR22683:SF1">
    <property type="entry name" value="TYPE VII SECRETION SYSTEM PROTEIN ESSC"/>
    <property type="match status" value="1"/>
</dbReference>
<dbReference type="EMBL" id="CP107941">
    <property type="protein sequence ID" value="WUI85928.1"/>
    <property type="molecule type" value="Genomic_DNA"/>
</dbReference>
<keyword evidence="8 11" id="KW-0472">Membrane</keyword>
<keyword evidence="14" id="KW-1185">Reference proteome</keyword>
<name>A0ABZ1PRN3_9ACTN</name>
<evidence type="ECO:0000256" key="8">
    <source>
        <dbReference type="ARBA" id="ARBA00023136"/>
    </source>
</evidence>
<evidence type="ECO:0000313" key="14">
    <source>
        <dbReference type="Proteomes" id="UP001346877"/>
    </source>
</evidence>
<dbReference type="PANTHER" id="PTHR22683">
    <property type="entry name" value="SPORULATION PROTEIN RELATED"/>
    <property type="match status" value="1"/>
</dbReference>
<evidence type="ECO:0000256" key="10">
    <source>
        <dbReference type="SAM" id="MobiDB-lite"/>
    </source>
</evidence>
<dbReference type="NCBIfam" id="TIGR03924">
    <property type="entry name" value="T7SS_EccC_a"/>
    <property type="match status" value="1"/>
</dbReference>
<protein>
    <submittedName>
        <fullName evidence="13">Type VII secretion protein EccCa</fullName>
    </submittedName>
</protein>
<dbReference type="Proteomes" id="UP001346877">
    <property type="component" value="Chromosome"/>
</dbReference>
<feature type="transmembrane region" description="Helical" evidence="11">
    <location>
        <begin position="78"/>
        <end position="99"/>
    </location>
</feature>
<evidence type="ECO:0000259" key="12">
    <source>
        <dbReference type="PROSITE" id="PS50901"/>
    </source>
</evidence>
<feature type="binding site" evidence="9">
    <location>
        <begin position="848"/>
        <end position="855"/>
    </location>
    <ligand>
        <name>ATP</name>
        <dbReference type="ChEBI" id="CHEBI:30616"/>
    </ligand>
</feature>
<evidence type="ECO:0000256" key="7">
    <source>
        <dbReference type="ARBA" id="ARBA00022989"/>
    </source>
</evidence>
<keyword evidence="6 9" id="KW-0067">ATP-binding</keyword>
<dbReference type="InterPro" id="IPR027417">
    <property type="entry name" value="P-loop_NTPase"/>
</dbReference>
<reference evidence="13 14" key="1">
    <citation type="submission" date="2022-10" db="EMBL/GenBank/DDBJ databases">
        <title>The complete genomes of actinobacterial strains from the NBC collection.</title>
        <authorList>
            <person name="Joergensen T.S."/>
            <person name="Alvarez Arevalo M."/>
            <person name="Sterndorff E.B."/>
            <person name="Faurdal D."/>
            <person name="Vuksanovic O."/>
            <person name="Mourched A.-S."/>
            <person name="Charusanti P."/>
            <person name="Shaw S."/>
            <person name="Blin K."/>
            <person name="Weber T."/>
        </authorList>
    </citation>
    <scope>NUCLEOTIDE SEQUENCE [LARGE SCALE GENOMIC DNA]</scope>
    <source>
        <strain evidence="13 14">NBC_00396</strain>
    </source>
</reference>
<dbReference type="InterPro" id="IPR023837">
    <property type="entry name" value="EccCb-like_Actinobacteria"/>
</dbReference>
<evidence type="ECO:0000256" key="11">
    <source>
        <dbReference type="SAM" id="Phobius"/>
    </source>
</evidence>
<keyword evidence="7 11" id="KW-1133">Transmembrane helix</keyword>
<feature type="compositionally biased region" description="Low complexity" evidence="10">
    <location>
        <begin position="744"/>
        <end position="753"/>
    </location>
</feature>
<dbReference type="PROSITE" id="PS50901">
    <property type="entry name" value="FTSK"/>
    <property type="match status" value="3"/>
</dbReference>
<feature type="binding site" evidence="9">
    <location>
        <begin position="1130"/>
        <end position="1137"/>
    </location>
    <ligand>
        <name>ATP</name>
        <dbReference type="ChEBI" id="CHEBI:30616"/>
    </ligand>
</feature>
<evidence type="ECO:0000256" key="9">
    <source>
        <dbReference type="PROSITE-ProRule" id="PRU00289"/>
    </source>
</evidence>
<dbReference type="SMART" id="SM00382">
    <property type="entry name" value="AAA"/>
    <property type="match status" value="3"/>
</dbReference>
<evidence type="ECO:0000256" key="2">
    <source>
        <dbReference type="ARBA" id="ARBA00022475"/>
    </source>
</evidence>
<feature type="transmembrane region" description="Helical" evidence="11">
    <location>
        <begin position="52"/>
        <end position="72"/>
    </location>
</feature>
<dbReference type="InterPro" id="IPR050206">
    <property type="entry name" value="FtsK/SpoIIIE/SftA"/>
</dbReference>
<evidence type="ECO:0000313" key="13">
    <source>
        <dbReference type="EMBL" id="WUI85928.1"/>
    </source>
</evidence>
<proteinExistence type="predicted"/>
<keyword evidence="3 11" id="KW-0812">Transmembrane</keyword>
<sequence length="1335" mass="144845">MGRRAYLLGNPRMSTVTVKRPPRAAGPEAPEGEVDLQEPPLMAEEAPLDFRSFAMVVPMGLGMGAMMAMFGLYSRAPIMYVMGGAMAAGMLLMGVVQVGRGAAERKRKMLGERRDFLRYIAQLRKEARAAADEQRRHVLWDNPQPDSLWSIAMSTRLWERRPAHDDFARVRIGLGRQTAMRAFTSPTTKPVEDLEPLSSIALRRFAEAYRTVSGIPISVNLRSFTSIEFEGEAAPAVALARAMVAQLVTLHAPDELRVAVLAAEVHRGPWEWVKWLPHNAHATATDAAGPARLFAGDHDALMDLLGTEVTDRGDHDRAARPSSAEPFLVIVAHLADLPDSSRLLGAGLRNVVLLDLTGAMPGGPKVLRLTVNGAEVRYPAGEISGTAVRDDLSEAQADALTRIIAPKRTSGTLDIVEEPLESSFELTALLGIRDANTFDVPALWRSRQPQRNRLQVPIGVTEDGEVIELDLKESAQGGMGPHGLLIGATGSGKSELLRTLVIALAATHSSEILNLVLVDFKGGATFIGMEKLPHTSAVITNLADELPLVDRMQDALNGEMTRRQEMLRASGYASLFDYEKARASGAQLVPFPTLLIVVDEFSELLSSKAEFMDLFVSIGRLGRSLGVHLLLASQRLDEGRINRVEGHLSYRLALRTFSSMESRAVIGVGAAYELPPEPGNGYLKVDTTNLVRFKSAYVSGPYTGTGLGRETSQDIDVVASDVVPFTTRHLPLPEPAERPEPDEAAAPADDVPAGTQGPSLVEVLLKRLAGAGPPARQIWLPPLSMAPTLDSLLPSVVPHPVFGMSVDDPAVRGRLRVPVGVVDKPKDQLRELLVVDLSAADGHVGVAGAPQSGKSTLLRTLMLGLALTNTPAEVQFYGLDFGGGGLTSVAGLPHVGSIATRLERDRVVRTLEEISQVMERREAEFTARGLDSMTSYLAARERGEVQDQHGHVFLIIDGWYTMKQDFPDLESRVQEIASRGLSFGVHVVVTTTRWSELRTWLRDLLGTKLELRLADSMESEFGSRKAATVPNQPGRGLTSDGLHFLGALPRIDGSVGTGDLAEATKSVTEEAATFWSGPTAAPVRLLPTHLLAAELPDPMPDLQVCLGLDEQRLAPVWHDFMVTPHLLVFGDNETGKTNLLRLILRAIQRRYTPEQAKVVLGDSRRDLDTAIAQGYQVGSTFTGDGLFELAGQTSVSMNRRVPGADISSERMRRRDWWEGPELFVVVDDYDLLTRGTGVGSTLEPLLPLLAQGVYVGLHVIVARSTSGATRAMMDPVIRRMWELGTPATLFSYPKEEGKFLGEAAPRRLPAGRAQLVTRRGVRLIQTGNALADAGR</sequence>
<organism evidence="13 14">
    <name type="scientific">Micromonospora zamorensis</name>
    <dbReference type="NCBI Taxonomy" id="709883"/>
    <lineage>
        <taxon>Bacteria</taxon>
        <taxon>Bacillati</taxon>
        <taxon>Actinomycetota</taxon>
        <taxon>Actinomycetes</taxon>
        <taxon>Micromonosporales</taxon>
        <taxon>Micromonosporaceae</taxon>
        <taxon>Micromonospora</taxon>
    </lineage>
</organism>
<dbReference type="InterPro" id="IPR003593">
    <property type="entry name" value="AAA+_ATPase"/>
</dbReference>
<keyword evidence="4" id="KW-0677">Repeat</keyword>
<dbReference type="Pfam" id="PF01580">
    <property type="entry name" value="FtsK_SpoIIIE"/>
    <property type="match status" value="2"/>
</dbReference>